<sequence length="119" mass="12265">MWQTLSRVLLSATTIGAVALLPTLPASATTADLRDCPQQALCGWSGSLFTGTMTKFQPGGGCQNSPILLRSAANQHTFPLAVMNVYSGPNCTGAILAHLGPGDSVRVLDRPGISIGATI</sequence>
<dbReference type="EMBL" id="JBHTIR010004026">
    <property type="protein sequence ID" value="MFD0856239.1"/>
    <property type="molecule type" value="Genomic_DNA"/>
</dbReference>
<reference evidence="3" key="1">
    <citation type="journal article" date="2019" name="Int. J. Syst. Evol. Microbiol.">
        <title>The Global Catalogue of Microorganisms (GCM) 10K type strain sequencing project: providing services to taxonomists for standard genome sequencing and annotation.</title>
        <authorList>
            <consortium name="The Broad Institute Genomics Platform"/>
            <consortium name="The Broad Institute Genome Sequencing Center for Infectious Disease"/>
            <person name="Wu L."/>
            <person name="Ma J."/>
        </authorList>
    </citation>
    <scope>NUCLEOTIDE SEQUENCE [LARGE SCALE GENOMIC DNA]</scope>
    <source>
        <strain evidence="3">JCM 31696</strain>
    </source>
</reference>
<evidence type="ECO:0000313" key="3">
    <source>
        <dbReference type="Proteomes" id="UP001597083"/>
    </source>
</evidence>
<evidence type="ECO:0000256" key="1">
    <source>
        <dbReference type="SAM" id="SignalP"/>
    </source>
</evidence>
<dbReference type="Pfam" id="PF03995">
    <property type="entry name" value="Inhibitor_I36"/>
    <property type="match status" value="1"/>
</dbReference>
<gene>
    <name evidence="2" type="ORF">ACFQ07_28630</name>
</gene>
<organism evidence="2 3">
    <name type="scientific">Actinomadura adrarensis</name>
    <dbReference type="NCBI Taxonomy" id="1819600"/>
    <lineage>
        <taxon>Bacteria</taxon>
        <taxon>Bacillati</taxon>
        <taxon>Actinomycetota</taxon>
        <taxon>Actinomycetes</taxon>
        <taxon>Streptosporangiales</taxon>
        <taxon>Thermomonosporaceae</taxon>
        <taxon>Actinomadura</taxon>
    </lineage>
</organism>
<keyword evidence="1" id="KW-0732">Signal</keyword>
<protein>
    <submittedName>
        <fullName evidence="2">Peptidase inhibitor family I36 protein</fullName>
    </submittedName>
</protein>
<name>A0ABW3CQI0_9ACTN</name>
<evidence type="ECO:0000313" key="2">
    <source>
        <dbReference type="EMBL" id="MFD0856239.1"/>
    </source>
</evidence>
<comment type="caution">
    <text evidence="2">The sequence shown here is derived from an EMBL/GenBank/DDBJ whole genome shotgun (WGS) entry which is preliminary data.</text>
</comment>
<feature type="signal peptide" evidence="1">
    <location>
        <begin position="1"/>
        <end position="28"/>
    </location>
</feature>
<proteinExistence type="predicted"/>
<feature type="chain" id="PRO_5047541027" evidence="1">
    <location>
        <begin position="29"/>
        <end position="119"/>
    </location>
</feature>
<dbReference type="Proteomes" id="UP001597083">
    <property type="component" value="Unassembled WGS sequence"/>
</dbReference>
<accession>A0ABW3CQI0</accession>
<keyword evidence="3" id="KW-1185">Reference proteome</keyword>